<dbReference type="EMBL" id="JAGINU010000004">
    <property type="protein sequence ID" value="MBP2371776.1"/>
    <property type="molecule type" value="Genomic_DNA"/>
</dbReference>
<evidence type="ECO:0000259" key="1">
    <source>
        <dbReference type="Pfam" id="PF01928"/>
    </source>
</evidence>
<name>A0ABS4W6E6_9PSEU</name>
<feature type="domain" description="CYTH" evidence="1">
    <location>
        <begin position="1"/>
        <end position="63"/>
    </location>
</feature>
<dbReference type="InterPro" id="IPR033469">
    <property type="entry name" value="CYTH-like_dom_sf"/>
</dbReference>
<dbReference type="SUPFAM" id="SSF55154">
    <property type="entry name" value="CYTH-like phosphatases"/>
    <property type="match status" value="1"/>
</dbReference>
<comment type="caution">
    <text evidence="2">The sequence shown here is derived from an EMBL/GenBank/DDBJ whole genome shotgun (WGS) entry which is preliminary data.</text>
</comment>
<sequence length="228" mass="25446">MTRVELKALVCATSYRRLLGDDSAAPHRDVRTRQVYFLDTPELALRRYGVVLRVRRTHRGGDVAVKLRRRRPVNLGSARWLPNLQIELDALPGYTVWSAALSRPLEPDMLPPTLTGRWPPATLLSVEQREFLHSHTGLRIEDGGLQLHGPIEVSRTRTRTRSRVRLSLEHWALPGSADLVEVSTKCRATRALDRVDAVAALLTDHGIEPAAHQQTKTDAALSVLSRAG</sequence>
<dbReference type="Pfam" id="PF01928">
    <property type="entry name" value="CYTH"/>
    <property type="match status" value="1"/>
</dbReference>
<protein>
    <recommendedName>
        <fullName evidence="1">CYTH domain-containing protein</fullName>
    </recommendedName>
</protein>
<evidence type="ECO:0000313" key="3">
    <source>
        <dbReference type="Proteomes" id="UP001519295"/>
    </source>
</evidence>
<dbReference type="Gene3D" id="2.40.320.10">
    <property type="entry name" value="Hypothetical Protein Pfu-838710-001"/>
    <property type="match status" value="1"/>
</dbReference>
<organism evidence="2 3">
    <name type="scientific">Pseudonocardia parietis</name>
    <dbReference type="NCBI Taxonomy" id="570936"/>
    <lineage>
        <taxon>Bacteria</taxon>
        <taxon>Bacillati</taxon>
        <taxon>Actinomycetota</taxon>
        <taxon>Actinomycetes</taxon>
        <taxon>Pseudonocardiales</taxon>
        <taxon>Pseudonocardiaceae</taxon>
        <taxon>Pseudonocardia</taxon>
    </lineage>
</organism>
<proteinExistence type="predicted"/>
<dbReference type="Proteomes" id="UP001519295">
    <property type="component" value="Unassembled WGS sequence"/>
</dbReference>
<accession>A0ABS4W6E6</accession>
<reference evidence="2 3" key="1">
    <citation type="submission" date="2021-03" db="EMBL/GenBank/DDBJ databases">
        <title>Sequencing the genomes of 1000 actinobacteria strains.</title>
        <authorList>
            <person name="Klenk H.-P."/>
        </authorList>
    </citation>
    <scope>NUCLEOTIDE SEQUENCE [LARGE SCALE GENOMIC DNA]</scope>
    <source>
        <strain evidence="2 3">DSM 45256</strain>
    </source>
</reference>
<dbReference type="InterPro" id="IPR023577">
    <property type="entry name" value="CYTH_domain"/>
</dbReference>
<keyword evidence="3" id="KW-1185">Reference proteome</keyword>
<gene>
    <name evidence="2" type="ORF">JOF36_007549</name>
</gene>
<evidence type="ECO:0000313" key="2">
    <source>
        <dbReference type="EMBL" id="MBP2371776.1"/>
    </source>
</evidence>